<comment type="subcellular location">
    <subcellularLocation>
        <location evidence="1">Cell membrane</location>
        <topology evidence="1">Multi-pass membrane protein</topology>
    </subcellularLocation>
</comment>
<dbReference type="PANTHER" id="PTHR42718:SF9">
    <property type="entry name" value="MAJOR FACILITATOR SUPERFAMILY MULTIDRUG TRANSPORTER MFSC"/>
    <property type="match status" value="1"/>
</dbReference>
<feature type="transmembrane region" description="Helical" evidence="8">
    <location>
        <begin position="268"/>
        <end position="289"/>
    </location>
</feature>
<keyword evidence="4" id="KW-1003">Cell membrane</keyword>
<dbReference type="Gene3D" id="1.20.1720.10">
    <property type="entry name" value="Multidrug resistance protein D"/>
    <property type="match status" value="1"/>
</dbReference>
<dbReference type="PROSITE" id="PS50850">
    <property type="entry name" value="MFS"/>
    <property type="match status" value="1"/>
</dbReference>
<dbReference type="RefSeq" id="WP_076367396.1">
    <property type="nucleotide sequence ID" value="NZ_FTOM01000009.1"/>
</dbReference>
<dbReference type="AlphaFoldDB" id="A0A1N7MSW3"/>
<dbReference type="PRINTS" id="PR01036">
    <property type="entry name" value="TCRTETB"/>
</dbReference>
<dbReference type="InterPro" id="IPR011701">
    <property type="entry name" value="MFS"/>
</dbReference>
<dbReference type="OrthoDB" id="9812221at2"/>
<evidence type="ECO:0000256" key="5">
    <source>
        <dbReference type="ARBA" id="ARBA00022692"/>
    </source>
</evidence>
<protein>
    <submittedName>
        <fullName evidence="10">Drug resistance transporter, EmrB/QacA subfamily</fullName>
    </submittedName>
</protein>
<evidence type="ECO:0000259" key="9">
    <source>
        <dbReference type="PROSITE" id="PS50850"/>
    </source>
</evidence>
<dbReference type="InterPro" id="IPR020846">
    <property type="entry name" value="MFS_dom"/>
</dbReference>
<feature type="transmembrane region" description="Helical" evidence="8">
    <location>
        <begin position="334"/>
        <end position="354"/>
    </location>
</feature>
<feature type="transmembrane region" description="Helical" evidence="8">
    <location>
        <begin position="309"/>
        <end position="327"/>
    </location>
</feature>
<evidence type="ECO:0000256" key="8">
    <source>
        <dbReference type="SAM" id="Phobius"/>
    </source>
</evidence>
<sequence length="535" mass="56652">MSQTDALFEKYGPAYRAYATATVMIATISVVLSTTIVNVAIPDVMGAFGISAVQAQWLSTGFLAAMTATMLLGDWADRAFGLRLSLNVALTVFIVGSVLGGIAPNEGVLTLARVVQGAAAGVVQPLSMILLFRVFPPEKRGAAMGIFGIGVVLAPALGPWIGGLLIDAFDWRWVFYLGLPPGIMAMALANLFVPRRDNTGPRPGFDWTGLGLLAVFLASLLNALTNAQRLGWGSDPILIQFAIATAAATGFVMWELHTSKPMLDLRLFRNVPFAAASVVSFIMGAGLFGSTYLVPLFVQTIQGFTPTQAGLLLMPSGFVLVLVFPLAGRLSDKVPAALLIGAGMAIFAWSSWLSSVVEINTSFWTLAWWTILSRIGLGFVFPAISAGPLKTLPRDLIGQGSGAINFVRQLGGAFGVNLLAVLMERRTMLHADALAATQTSDNLATMTFLREVSGILRGAGLPDTQIFATAAQFLGQTVVIQANTLAFRDGFIVVTLIFLIALIPTAILHYATVRLTEAADAGASPAAREARHPVQ</sequence>
<proteinExistence type="inferred from homology"/>
<feature type="transmembrane region" description="Helical" evidence="8">
    <location>
        <begin position="84"/>
        <end position="103"/>
    </location>
</feature>
<keyword evidence="6 8" id="KW-1133">Transmembrane helix</keyword>
<organism evidence="10 11">
    <name type="scientific">Phaeovulum vinaykumarii</name>
    <dbReference type="NCBI Taxonomy" id="407234"/>
    <lineage>
        <taxon>Bacteria</taxon>
        <taxon>Pseudomonadati</taxon>
        <taxon>Pseudomonadota</taxon>
        <taxon>Alphaproteobacteria</taxon>
        <taxon>Rhodobacterales</taxon>
        <taxon>Paracoccaceae</taxon>
        <taxon>Phaeovulum</taxon>
    </lineage>
</organism>
<dbReference type="EMBL" id="FTOM01000009">
    <property type="protein sequence ID" value="SIS89140.1"/>
    <property type="molecule type" value="Genomic_DNA"/>
</dbReference>
<evidence type="ECO:0000256" key="3">
    <source>
        <dbReference type="ARBA" id="ARBA00022448"/>
    </source>
</evidence>
<feature type="transmembrane region" description="Helical" evidence="8">
    <location>
        <begin position="366"/>
        <end position="384"/>
    </location>
</feature>
<feature type="transmembrane region" description="Helical" evidence="8">
    <location>
        <begin position="491"/>
        <end position="511"/>
    </location>
</feature>
<feature type="transmembrane region" description="Helical" evidence="8">
    <location>
        <begin position="237"/>
        <end position="256"/>
    </location>
</feature>
<feature type="transmembrane region" description="Helical" evidence="8">
    <location>
        <begin position="205"/>
        <end position="225"/>
    </location>
</feature>
<feature type="transmembrane region" description="Helical" evidence="8">
    <location>
        <begin position="142"/>
        <end position="161"/>
    </location>
</feature>
<evidence type="ECO:0000256" key="6">
    <source>
        <dbReference type="ARBA" id="ARBA00022989"/>
    </source>
</evidence>
<feature type="transmembrane region" description="Helical" evidence="8">
    <location>
        <begin position="115"/>
        <end position="135"/>
    </location>
</feature>
<keyword evidence="5 8" id="KW-0812">Transmembrane</keyword>
<evidence type="ECO:0000256" key="1">
    <source>
        <dbReference type="ARBA" id="ARBA00004651"/>
    </source>
</evidence>
<keyword evidence="7 8" id="KW-0472">Membrane</keyword>
<dbReference type="CDD" id="cd17503">
    <property type="entry name" value="MFS_LmrB_MDR_like"/>
    <property type="match status" value="1"/>
</dbReference>
<dbReference type="GO" id="GO:0022857">
    <property type="term" value="F:transmembrane transporter activity"/>
    <property type="evidence" value="ECO:0007669"/>
    <property type="project" value="InterPro"/>
</dbReference>
<feature type="domain" description="Major facilitator superfamily (MFS) profile" evidence="9">
    <location>
        <begin position="19"/>
        <end position="513"/>
    </location>
</feature>
<comment type="similarity">
    <text evidence="2">Belongs to the major facilitator superfamily. EmrB family.</text>
</comment>
<dbReference type="InterPro" id="IPR004638">
    <property type="entry name" value="EmrB-like"/>
</dbReference>
<keyword evidence="11" id="KW-1185">Reference proteome</keyword>
<evidence type="ECO:0000256" key="4">
    <source>
        <dbReference type="ARBA" id="ARBA00022475"/>
    </source>
</evidence>
<reference evidence="11" key="1">
    <citation type="submission" date="2017-01" db="EMBL/GenBank/DDBJ databases">
        <authorList>
            <person name="Varghese N."/>
            <person name="Submissions S."/>
        </authorList>
    </citation>
    <scope>NUCLEOTIDE SEQUENCE [LARGE SCALE GENOMIC DNA]</scope>
    <source>
        <strain evidence="11">DSM 18714</strain>
    </source>
</reference>
<evidence type="ECO:0000313" key="11">
    <source>
        <dbReference type="Proteomes" id="UP000186098"/>
    </source>
</evidence>
<dbReference type="PANTHER" id="PTHR42718">
    <property type="entry name" value="MAJOR FACILITATOR SUPERFAMILY MULTIDRUG TRANSPORTER MFSC"/>
    <property type="match status" value="1"/>
</dbReference>
<name>A0A1N7MSW3_9RHOB</name>
<keyword evidence="3" id="KW-0813">Transport</keyword>
<dbReference type="STRING" id="407234.SAMN05421795_10998"/>
<dbReference type="Gene3D" id="1.20.1250.20">
    <property type="entry name" value="MFS general substrate transporter like domains"/>
    <property type="match status" value="1"/>
</dbReference>
<gene>
    <name evidence="10" type="ORF">SAMN05421795_10998</name>
</gene>
<feature type="transmembrane region" description="Helical" evidence="8">
    <location>
        <begin position="21"/>
        <end position="41"/>
    </location>
</feature>
<dbReference type="Proteomes" id="UP000186098">
    <property type="component" value="Unassembled WGS sequence"/>
</dbReference>
<accession>A0A1N7MSW3</accession>
<dbReference type="InterPro" id="IPR036259">
    <property type="entry name" value="MFS_trans_sf"/>
</dbReference>
<dbReference type="GO" id="GO:0005886">
    <property type="term" value="C:plasma membrane"/>
    <property type="evidence" value="ECO:0007669"/>
    <property type="project" value="UniProtKB-SubCell"/>
</dbReference>
<evidence type="ECO:0000256" key="7">
    <source>
        <dbReference type="ARBA" id="ARBA00023136"/>
    </source>
</evidence>
<evidence type="ECO:0000313" key="10">
    <source>
        <dbReference type="EMBL" id="SIS89140.1"/>
    </source>
</evidence>
<dbReference type="NCBIfam" id="TIGR00711">
    <property type="entry name" value="efflux_EmrB"/>
    <property type="match status" value="1"/>
</dbReference>
<feature type="transmembrane region" description="Helical" evidence="8">
    <location>
        <begin position="47"/>
        <end position="72"/>
    </location>
</feature>
<dbReference type="SUPFAM" id="SSF103473">
    <property type="entry name" value="MFS general substrate transporter"/>
    <property type="match status" value="1"/>
</dbReference>
<dbReference type="Pfam" id="PF07690">
    <property type="entry name" value="MFS_1"/>
    <property type="match status" value="1"/>
</dbReference>
<evidence type="ECO:0000256" key="2">
    <source>
        <dbReference type="ARBA" id="ARBA00008537"/>
    </source>
</evidence>
<feature type="transmembrane region" description="Helical" evidence="8">
    <location>
        <begin position="173"/>
        <end position="193"/>
    </location>
</feature>